<dbReference type="SMART" id="SM00382">
    <property type="entry name" value="AAA"/>
    <property type="match status" value="1"/>
</dbReference>
<evidence type="ECO:0000256" key="1">
    <source>
        <dbReference type="ARBA" id="ARBA00022448"/>
    </source>
</evidence>
<dbReference type="Pfam" id="PF00005">
    <property type="entry name" value="ABC_tran"/>
    <property type="match status" value="1"/>
</dbReference>
<gene>
    <name evidence="5" type="ORF">BU112_03500</name>
</gene>
<dbReference type="GO" id="GO:0016887">
    <property type="term" value="F:ATP hydrolysis activity"/>
    <property type="evidence" value="ECO:0007669"/>
    <property type="project" value="InterPro"/>
</dbReference>
<comment type="caution">
    <text evidence="5">The sequence shown here is derived from an EMBL/GenBank/DDBJ whole genome shotgun (WGS) entry which is preliminary data.</text>
</comment>
<protein>
    <submittedName>
        <fullName evidence="5">ATP-binding cassette domain-containing protein</fullName>
    </submittedName>
</protein>
<keyword evidence="3 5" id="KW-0067">ATP-binding</keyword>
<dbReference type="GO" id="GO:0005524">
    <property type="term" value="F:ATP binding"/>
    <property type="evidence" value="ECO:0007669"/>
    <property type="project" value="UniProtKB-KW"/>
</dbReference>
<dbReference type="PANTHER" id="PTHR43776">
    <property type="entry name" value="TRANSPORT ATP-BINDING PROTEIN"/>
    <property type="match status" value="1"/>
</dbReference>
<dbReference type="OrthoDB" id="9802264at2"/>
<dbReference type="InterPro" id="IPR003593">
    <property type="entry name" value="AAA+_ATPase"/>
</dbReference>
<keyword evidence="2" id="KW-0547">Nucleotide-binding</keyword>
<reference evidence="5 6" key="1">
    <citation type="journal article" date="2016" name="Front. Microbiol.">
        <title>Comprehensive Phylogenetic Analysis of Bovine Non-aureus Staphylococci Species Based on Whole-Genome Sequencing.</title>
        <authorList>
            <person name="Naushad S."/>
            <person name="Barkema H.W."/>
            <person name="Luby C."/>
            <person name="Condas L.A."/>
            <person name="Nobrega D.B."/>
            <person name="Carson D.A."/>
            <person name="De Buck J."/>
        </authorList>
    </citation>
    <scope>NUCLEOTIDE SEQUENCE [LARGE SCALE GENOMIC DNA]</scope>
    <source>
        <strain evidence="5 6">SNUC 4554</strain>
    </source>
</reference>
<sequence length="229" mass="26480">MINLNNLNFKYRETPVLKNINLTIQPDEIVGIVGESGSGKTTLAQIMLGLLPVSQTQYTNCNLKLLPIFQHAYDSFNPKFKMSTSLEEPIKYHQETNSNEVHQRMHTLMQQMHLDEKLLDSFPDQLSGGQLQRFNTIRTLMLAPDMLICDEITASLDVIAEQSMIDVLKRYYTDTHKGMLLISHDLAFLNQIVERLIVMKNGEIVDDFNIKFLFDKQRHEYTKQLLAIY</sequence>
<dbReference type="Proteomes" id="UP000286317">
    <property type="component" value="Unassembled WGS sequence"/>
</dbReference>
<accession>A0A418IHJ8</accession>
<dbReference type="RefSeq" id="WP_039069150.1">
    <property type="nucleotide sequence ID" value="NZ_CP068712.1"/>
</dbReference>
<dbReference type="SUPFAM" id="SSF52540">
    <property type="entry name" value="P-loop containing nucleoside triphosphate hydrolases"/>
    <property type="match status" value="1"/>
</dbReference>
<dbReference type="PROSITE" id="PS50893">
    <property type="entry name" value="ABC_TRANSPORTER_2"/>
    <property type="match status" value="1"/>
</dbReference>
<dbReference type="AlphaFoldDB" id="A0A418IHJ8"/>
<keyword evidence="6" id="KW-1185">Reference proteome</keyword>
<feature type="domain" description="ABC transporter" evidence="4">
    <location>
        <begin position="2"/>
        <end position="226"/>
    </location>
</feature>
<dbReference type="GeneID" id="79051444"/>
<dbReference type="Gene3D" id="3.40.50.300">
    <property type="entry name" value="P-loop containing nucleotide triphosphate hydrolases"/>
    <property type="match status" value="1"/>
</dbReference>
<evidence type="ECO:0000259" key="4">
    <source>
        <dbReference type="PROSITE" id="PS50893"/>
    </source>
</evidence>
<dbReference type="GO" id="GO:0055085">
    <property type="term" value="P:transmembrane transport"/>
    <property type="evidence" value="ECO:0007669"/>
    <property type="project" value="UniProtKB-ARBA"/>
</dbReference>
<organism evidence="5 6">
    <name type="scientific">Staphylococcus shinii</name>
    <dbReference type="NCBI Taxonomy" id="2912228"/>
    <lineage>
        <taxon>Bacteria</taxon>
        <taxon>Bacillati</taxon>
        <taxon>Bacillota</taxon>
        <taxon>Bacilli</taxon>
        <taxon>Bacillales</taxon>
        <taxon>Staphylococcaceae</taxon>
        <taxon>Staphylococcus</taxon>
    </lineage>
</organism>
<dbReference type="InterPro" id="IPR050319">
    <property type="entry name" value="ABC_transp_ATP-bind"/>
</dbReference>
<dbReference type="EMBL" id="QXUF01000015">
    <property type="protein sequence ID" value="RIN02157.1"/>
    <property type="molecule type" value="Genomic_DNA"/>
</dbReference>
<evidence type="ECO:0000313" key="5">
    <source>
        <dbReference type="EMBL" id="RIN02157.1"/>
    </source>
</evidence>
<evidence type="ECO:0000256" key="2">
    <source>
        <dbReference type="ARBA" id="ARBA00022741"/>
    </source>
</evidence>
<proteinExistence type="predicted"/>
<evidence type="ECO:0000313" key="6">
    <source>
        <dbReference type="Proteomes" id="UP000286317"/>
    </source>
</evidence>
<dbReference type="InterPro" id="IPR027417">
    <property type="entry name" value="P-loop_NTPase"/>
</dbReference>
<name>A0A418IHJ8_9STAP</name>
<keyword evidence="1" id="KW-0813">Transport</keyword>
<evidence type="ECO:0000256" key="3">
    <source>
        <dbReference type="ARBA" id="ARBA00022840"/>
    </source>
</evidence>
<dbReference type="InterPro" id="IPR003439">
    <property type="entry name" value="ABC_transporter-like_ATP-bd"/>
</dbReference>